<dbReference type="RefSeq" id="WP_065536349.1">
    <property type="nucleotide sequence ID" value="NZ_CP016534.2"/>
</dbReference>
<dbReference type="Proteomes" id="UP000092661">
    <property type="component" value="Chromosome"/>
</dbReference>
<protein>
    <submittedName>
        <fullName evidence="1">Uncharacterized protein</fullName>
    </submittedName>
</protein>
<evidence type="ECO:0000313" key="2">
    <source>
        <dbReference type="Proteomes" id="UP000092661"/>
    </source>
</evidence>
<accession>A0ABN4RBE0</accession>
<organism evidence="1 2">
    <name type="scientific">Planococcus antarcticus DSM 14505</name>
    <dbReference type="NCBI Taxonomy" id="1185653"/>
    <lineage>
        <taxon>Bacteria</taxon>
        <taxon>Bacillati</taxon>
        <taxon>Bacillota</taxon>
        <taxon>Bacilli</taxon>
        <taxon>Bacillales</taxon>
        <taxon>Caryophanaceae</taxon>
        <taxon>Planococcus</taxon>
    </lineage>
</organism>
<name>A0ABN4RBE0_9BACL</name>
<evidence type="ECO:0000313" key="1">
    <source>
        <dbReference type="EMBL" id="ANU09405.1"/>
    </source>
</evidence>
<sequence length="305" mass="35647">MEKTYSTHTLFNCYLKDIKETGNVIDLSNAHLKQSLGLLSTVLNIFKTNGNQTSEAKTYLQNFERIERYKGKLPKTMDDYWSIEEMTILIIMLSSNRRKRYNSMIKTIEKYNDKYIIPSEKVLKHNRDWLLEAYKCLGSLKHTDWTKEINKEILDQTFEGKMNVKDSHKNVMEVKAAIIKSRVLDAEMESEIGQILAHCAFPELLKESRETLVDQIVNELSKFLLALEKVEGDLPQNIAMNESIKKMRQLTEEIEYSYDVSKYYTDAYWEKPVTDDQGKETLLKIEKLLKKTYLGEIDILSKNTL</sequence>
<dbReference type="EMBL" id="CP016534">
    <property type="protein sequence ID" value="ANU09405.1"/>
    <property type="molecule type" value="Genomic_DNA"/>
</dbReference>
<keyword evidence="2" id="KW-1185">Reference proteome</keyword>
<reference evidence="1" key="1">
    <citation type="submission" date="2016-10" db="EMBL/GenBank/DDBJ databases">
        <authorList>
            <person name="See-Too W.S."/>
        </authorList>
    </citation>
    <scope>NUCLEOTIDE SEQUENCE</scope>
    <source>
        <strain evidence="1">DSM 14505</strain>
    </source>
</reference>
<proteinExistence type="predicted"/>
<gene>
    <name evidence="1" type="ORF">BBH88_03310</name>
</gene>